<dbReference type="InterPro" id="IPR036913">
    <property type="entry name" value="YegP-like_sf"/>
</dbReference>
<feature type="domain" description="DUF1508" evidence="1">
    <location>
        <begin position="62"/>
        <end position="93"/>
    </location>
</feature>
<dbReference type="Proteomes" id="UP001139411">
    <property type="component" value="Unassembled WGS sequence"/>
</dbReference>
<comment type="caution">
    <text evidence="2">The sequence shown here is derived from an EMBL/GenBank/DDBJ whole genome shotgun (WGS) entry which is preliminary data.</text>
</comment>
<dbReference type="PANTHER" id="PTHR40606">
    <property type="match status" value="1"/>
</dbReference>
<accession>A0A9X1QHH3</accession>
<organism evidence="2 3">
    <name type="scientific">Dyadobacter chenhuakuii</name>
    <dbReference type="NCBI Taxonomy" id="2909339"/>
    <lineage>
        <taxon>Bacteria</taxon>
        <taxon>Pseudomonadati</taxon>
        <taxon>Bacteroidota</taxon>
        <taxon>Cytophagia</taxon>
        <taxon>Cytophagales</taxon>
        <taxon>Spirosomataceae</taxon>
        <taxon>Dyadobacter</taxon>
    </lineage>
</organism>
<gene>
    <name evidence="2" type="ORF">L0661_25385</name>
</gene>
<protein>
    <submittedName>
        <fullName evidence="2">YegP family protein</fullName>
    </submittedName>
</protein>
<dbReference type="Gene3D" id="2.30.29.80">
    <property type="match status" value="1"/>
</dbReference>
<feature type="domain" description="DUF1508" evidence="1">
    <location>
        <begin position="12"/>
        <end position="50"/>
    </location>
</feature>
<dbReference type="SUPFAM" id="SSF160113">
    <property type="entry name" value="YegP-like"/>
    <property type="match status" value="2"/>
</dbReference>
<dbReference type="InterPro" id="IPR010879">
    <property type="entry name" value="DUF1508"/>
</dbReference>
<dbReference type="PANTHER" id="PTHR40606:SF1">
    <property type="entry name" value="UPF0339 PROTEIN YEGP"/>
    <property type="match status" value="1"/>
</dbReference>
<name>A0A9X1QHH3_9BACT</name>
<dbReference type="EMBL" id="JAKFFV010000026">
    <property type="protein sequence ID" value="MCF2501676.1"/>
    <property type="molecule type" value="Genomic_DNA"/>
</dbReference>
<reference evidence="2" key="1">
    <citation type="submission" date="2022-01" db="EMBL/GenBank/DDBJ databases">
        <title>Novel species in genus Dyadobacter.</title>
        <authorList>
            <person name="Ma C."/>
        </authorList>
    </citation>
    <scope>NUCLEOTIDE SEQUENCE</scope>
    <source>
        <strain evidence="2">CY357</strain>
    </source>
</reference>
<evidence type="ECO:0000313" key="2">
    <source>
        <dbReference type="EMBL" id="MCF2501676.1"/>
    </source>
</evidence>
<proteinExistence type="predicted"/>
<evidence type="ECO:0000313" key="3">
    <source>
        <dbReference type="Proteomes" id="UP001139411"/>
    </source>
</evidence>
<dbReference type="Pfam" id="PF07411">
    <property type="entry name" value="DUF1508"/>
    <property type="match status" value="2"/>
</dbReference>
<dbReference type="RefSeq" id="WP_235179775.1">
    <property type="nucleotide sequence ID" value="NZ_JAKFFV010000026.1"/>
</dbReference>
<sequence length="93" mass="10338">MGKFIIRKRSHEEYGFTLVAGNGEVILTSEGYEQKSSYIIGITSVGANSHLLSRYEEKRAINGQHYFVLKDFNGLVIGTSEMYTTSADVNKGI</sequence>
<dbReference type="InterPro" id="IPR051141">
    <property type="entry name" value="UPF0339_domain"/>
</dbReference>
<dbReference type="AlphaFoldDB" id="A0A9X1QHH3"/>
<evidence type="ECO:0000259" key="1">
    <source>
        <dbReference type="Pfam" id="PF07411"/>
    </source>
</evidence>